<dbReference type="AlphaFoldDB" id="A0A2A4B3E1"/>
<gene>
    <name evidence="1" type="ORF">COC42_12410</name>
</gene>
<dbReference type="EMBL" id="NWMW01000002">
    <property type="protein sequence ID" value="PCD02248.1"/>
    <property type="molecule type" value="Genomic_DNA"/>
</dbReference>
<protein>
    <submittedName>
        <fullName evidence="1">Uncharacterized protein</fullName>
    </submittedName>
</protein>
<evidence type="ECO:0000313" key="2">
    <source>
        <dbReference type="Proteomes" id="UP000218366"/>
    </source>
</evidence>
<name>A0A2A4B3E1_9SPHN</name>
<keyword evidence="2" id="KW-1185">Reference proteome</keyword>
<dbReference type="Proteomes" id="UP000218366">
    <property type="component" value="Unassembled WGS sequence"/>
</dbReference>
<accession>A0A2A4B3E1</accession>
<organism evidence="1 2">
    <name type="scientific">Sphingomonas spermidinifaciens</name>
    <dbReference type="NCBI Taxonomy" id="1141889"/>
    <lineage>
        <taxon>Bacteria</taxon>
        <taxon>Pseudomonadati</taxon>
        <taxon>Pseudomonadota</taxon>
        <taxon>Alphaproteobacteria</taxon>
        <taxon>Sphingomonadales</taxon>
        <taxon>Sphingomonadaceae</taxon>
        <taxon>Sphingomonas</taxon>
    </lineage>
</organism>
<dbReference type="RefSeq" id="WP_096343627.1">
    <property type="nucleotide sequence ID" value="NZ_NWMW01000002.1"/>
</dbReference>
<dbReference type="OrthoDB" id="7995875at2"/>
<proteinExistence type="predicted"/>
<evidence type="ECO:0000313" key="1">
    <source>
        <dbReference type="EMBL" id="PCD02248.1"/>
    </source>
</evidence>
<reference evidence="1 2" key="1">
    <citation type="submission" date="2017-09" db="EMBL/GenBank/DDBJ databases">
        <title>Sphingomonas spermidinifaciens 9NM-10, whole genome shotgun sequence.</title>
        <authorList>
            <person name="Feng G."/>
            <person name="Zhu H."/>
        </authorList>
    </citation>
    <scope>NUCLEOTIDE SEQUENCE [LARGE SCALE GENOMIC DNA]</scope>
    <source>
        <strain evidence="1 2">9NM-10</strain>
    </source>
</reference>
<sequence>MYHAVFTPIELDSLDQEAALIYKQDRLIAVAVRLADPAHISRVGFWNIEFYGPRPGAFFKPFVSLPVLIQALKTGLPTYFLAEEAVRDMQKIKADGEETEEIEIIELTR</sequence>
<comment type="caution">
    <text evidence="1">The sequence shown here is derived from an EMBL/GenBank/DDBJ whole genome shotgun (WGS) entry which is preliminary data.</text>
</comment>